<keyword evidence="10" id="KW-1185">Reference proteome</keyword>
<accession>A0A9J6PGB1</accession>
<evidence type="ECO:0000256" key="3">
    <source>
        <dbReference type="ARBA" id="ARBA00022777"/>
    </source>
</evidence>
<evidence type="ECO:0000313" key="9">
    <source>
        <dbReference type="EMBL" id="MCP1337518.1"/>
    </source>
</evidence>
<feature type="domain" description="PurM-like N-terminal" evidence="6">
    <location>
        <begin position="443"/>
        <end position="552"/>
    </location>
</feature>
<dbReference type="SUPFAM" id="SSF56042">
    <property type="entry name" value="PurM C-terminal domain-like"/>
    <property type="match status" value="1"/>
</dbReference>
<dbReference type="Gene3D" id="3.90.650.10">
    <property type="entry name" value="PurM-like C-terminal domain"/>
    <property type="match status" value="1"/>
</dbReference>
<reference evidence="9" key="1">
    <citation type="submission" date="2022-06" db="EMBL/GenBank/DDBJ databases">
        <title>Isolation and Genomics of Futiania mangrovii gen. nov., sp. nov., a Rare and Metabolically-versatile member in the Class Alphaproteobacteria.</title>
        <authorList>
            <person name="Liu L."/>
            <person name="Huang W.-C."/>
            <person name="Pan J."/>
            <person name="Li J."/>
            <person name="Huang Y."/>
            <person name="Du H."/>
            <person name="Liu Y."/>
            <person name="Li M."/>
        </authorList>
    </citation>
    <scope>NUCLEOTIDE SEQUENCE</scope>
    <source>
        <strain evidence="9">FT118</strain>
    </source>
</reference>
<dbReference type="EMBL" id="JAMZFT010000003">
    <property type="protein sequence ID" value="MCP1337518.1"/>
    <property type="molecule type" value="Genomic_DNA"/>
</dbReference>
<dbReference type="InterPro" id="IPR036921">
    <property type="entry name" value="PurM-like_N_sf"/>
</dbReference>
<dbReference type="PANTHER" id="PTHR10256">
    <property type="entry name" value="SELENIDE, WATER DIKINASE"/>
    <property type="match status" value="1"/>
</dbReference>
<dbReference type="InterPro" id="IPR016188">
    <property type="entry name" value="PurM-like_N"/>
</dbReference>
<evidence type="ECO:0000256" key="4">
    <source>
        <dbReference type="ARBA" id="ARBA00022840"/>
    </source>
</evidence>
<dbReference type="InterPro" id="IPR010918">
    <property type="entry name" value="PurM-like_C_dom"/>
</dbReference>
<evidence type="ECO:0000313" key="10">
    <source>
        <dbReference type="Proteomes" id="UP001055804"/>
    </source>
</evidence>
<dbReference type="GO" id="GO:0016491">
    <property type="term" value="F:oxidoreductase activity"/>
    <property type="evidence" value="ECO:0007669"/>
    <property type="project" value="InterPro"/>
</dbReference>
<dbReference type="GO" id="GO:0004756">
    <property type="term" value="F:selenide, water dikinase activity"/>
    <property type="evidence" value="ECO:0007669"/>
    <property type="project" value="UniProtKB-EC"/>
</dbReference>
<dbReference type="AlphaFoldDB" id="A0A9J6PGB1"/>
<keyword evidence="4" id="KW-0067">ATP-binding</keyword>
<proteinExistence type="predicted"/>
<comment type="caution">
    <text evidence="9">The sequence shown here is derived from an EMBL/GenBank/DDBJ whole genome shotgun (WGS) entry which is preliminary data.</text>
</comment>
<gene>
    <name evidence="9" type="primary">selD</name>
    <name evidence="9" type="ORF">NJQ99_13930</name>
</gene>
<dbReference type="Pfam" id="PF00586">
    <property type="entry name" value="AIRS"/>
    <property type="match status" value="1"/>
</dbReference>
<dbReference type="InterPro" id="IPR023753">
    <property type="entry name" value="FAD/NAD-binding_dom"/>
</dbReference>
<evidence type="ECO:0000256" key="2">
    <source>
        <dbReference type="ARBA" id="ARBA00022741"/>
    </source>
</evidence>
<evidence type="ECO:0000259" key="6">
    <source>
        <dbReference type="Pfam" id="PF00586"/>
    </source>
</evidence>
<dbReference type="CDD" id="cd02195">
    <property type="entry name" value="SelD"/>
    <property type="match status" value="1"/>
</dbReference>
<dbReference type="InterPro" id="IPR004536">
    <property type="entry name" value="SPS/SelD"/>
</dbReference>
<keyword evidence="1 9" id="KW-0808">Transferase</keyword>
<dbReference type="PRINTS" id="PR00368">
    <property type="entry name" value="FADPNR"/>
</dbReference>
<evidence type="ECO:0000259" key="8">
    <source>
        <dbReference type="Pfam" id="PF07992"/>
    </source>
</evidence>
<feature type="domain" description="FAD/NAD(P)-binding" evidence="8">
    <location>
        <begin position="10"/>
        <end position="303"/>
    </location>
</feature>
<dbReference type="GO" id="GO:0016260">
    <property type="term" value="P:selenocysteine biosynthetic process"/>
    <property type="evidence" value="ECO:0007669"/>
    <property type="project" value="TreeGrafter"/>
</dbReference>
<dbReference type="InterPro" id="IPR036188">
    <property type="entry name" value="FAD/NAD-bd_sf"/>
</dbReference>
<protein>
    <submittedName>
        <fullName evidence="9">Selenide, water dikinase SelD</fullName>
        <ecNumber evidence="9">2.7.9.3</ecNumber>
    </submittedName>
</protein>
<dbReference type="EC" id="2.7.9.3" evidence="9"/>
<keyword evidence="5" id="KW-0711">Selenium</keyword>
<sequence length="747" mass="78133">MQSQAPIVRDLVLVGGGHAHVGVLRRLAMKPMPGVRITLINRDAMTPYSGMLPGYVAGHYTHDECHIDLVPLSAFAGARFVEAEATGLDPERRLVHLKDRPSIAYDLVSLNLGSAPSFQGVPGAAEHTTPVKPIAGFVQRWQRILKRAGTTGEPLKIGVVGGGAGGVELILAMAYRLRRERAKRGLDADALSFQLIQGAKTLLPTHPDGVRERLKAKLKERRIEVFRGCRVVRAEDGALIAENGAQFDLDEVLWTTQAGPAPWLEDTGLDVDKRGFVTVQATLQSTNYPNVFAAGDVAHVLEHPREKAGVFAVRQGPPLADNLARVLRGETPKPFKPQTSFLTLISTGDTYAVGAKGPLVFAGSWAWTLKDYIDRKFMRRFNELPEMEAEAPDLKGAAAGVAEALGEGMRCGGCGAKVGARVLSRTLGALRPVPRTDVLAGIGDDAAVLTVPEGCVQVQTVDHFRAFLDDPYLLGEIGALHAMSDVWAMGAAPQAIFPMVTLPPMTPEKQETTLAEIMAGVAAAAKRAGAAIAGGHTAEGAEMAIGFAVTGLAPRDRVMGKAGARPGDALIVTKPIGTGVILAANMAGKAKGRWLSAAIAAMRQSNAEAARALLKNGVHALTDVTGFGLAGHLSEMLHAGGVAADVEVEAVPLLPGAETLAGAGVRSTLLPENKRIARGIGADEALQASARYDLLFDPQTAGGLLAAVPEDRAGEAMAALEAAGAAGAAIIGRVVAARVGSPRIVLG</sequence>
<name>A0A9J6PGB1_9PROT</name>
<keyword evidence="2" id="KW-0547">Nucleotide-binding</keyword>
<dbReference type="Pfam" id="PF02769">
    <property type="entry name" value="AIRS_C"/>
    <property type="match status" value="1"/>
</dbReference>
<dbReference type="Pfam" id="PF07992">
    <property type="entry name" value="Pyr_redox_2"/>
    <property type="match status" value="1"/>
</dbReference>
<dbReference type="GO" id="GO:0005524">
    <property type="term" value="F:ATP binding"/>
    <property type="evidence" value="ECO:0007669"/>
    <property type="project" value="UniProtKB-KW"/>
</dbReference>
<dbReference type="Proteomes" id="UP001055804">
    <property type="component" value="Unassembled WGS sequence"/>
</dbReference>
<keyword evidence="3" id="KW-0418">Kinase</keyword>
<organism evidence="9 10">
    <name type="scientific">Futiania mangrovi</name>
    <dbReference type="NCBI Taxonomy" id="2959716"/>
    <lineage>
        <taxon>Bacteria</taxon>
        <taxon>Pseudomonadati</taxon>
        <taxon>Pseudomonadota</taxon>
        <taxon>Alphaproteobacteria</taxon>
        <taxon>Futianiales</taxon>
        <taxon>Futianiaceae</taxon>
        <taxon>Futiania</taxon>
    </lineage>
</organism>
<dbReference type="NCBIfam" id="TIGR03169">
    <property type="entry name" value="Nterm_to_SelD"/>
    <property type="match status" value="1"/>
</dbReference>
<dbReference type="Gene3D" id="3.50.50.100">
    <property type="match status" value="1"/>
</dbReference>
<evidence type="ECO:0000259" key="7">
    <source>
        <dbReference type="Pfam" id="PF02769"/>
    </source>
</evidence>
<dbReference type="InterPro" id="IPR017584">
    <property type="entry name" value="Pyridine_nucleo_diS_OxRdtase_N"/>
</dbReference>
<evidence type="ECO:0000256" key="5">
    <source>
        <dbReference type="ARBA" id="ARBA00023266"/>
    </source>
</evidence>
<dbReference type="SUPFAM" id="SSF55326">
    <property type="entry name" value="PurM N-terminal domain-like"/>
    <property type="match status" value="1"/>
</dbReference>
<dbReference type="Gene3D" id="3.30.1330.10">
    <property type="entry name" value="PurM-like, N-terminal domain"/>
    <property type="match status" value="1"/>
</dbReference>
<dbReference type="NCBIfam" id="TIGR00476">
    <property type="entry name" value="selD"/>
    <property type="match status" value="1"/>
</dbReference>
<dbReference type="InterPro" id="IPR036676">
    <property type="entry name" value="PurM-like_C_sf"/>
</dbReference>
<dbReference type="SUPFAM" id="SSF51905">
    <property type="entry name" value="FAD/NAD(P)-binding domain"/>
    <property type="match status" value="2"/>
</dbReference>
<evidence type="ECO:0000256" key="1">
    <source>
        <dbReference type="ARBA" id="ARBA00022679"/>
    </source>
</evidence>
<feature type="domain" description="PurM-like C-terminal" evidence="7">
    <location>
        <begin position="565"/>
        <end position="740"/>
    </location>
</feature>
<dbReference type="PANTHER" id="PTHR10256:SF0">
    <property type="entry name" value="INACTIVE SELENIDE, WATER DIKINASE-LIKE PROTEIN-RELATED"/>
    <property type="match status" value="1"/>
</dbReference>
<dbReference type="GO" id="GO:0005737">
    <property type="term" value="C:cytoplasm"/>
    <property type="evidence" value="ECO:0007669"/>
    <property type="project" value="TreeGrafter"/>
</dbReference>
<dbReference type="RefSeq" id="WP_269333483.1">
    <property type="nucleotide sequence ID" value="NZ_JAMZFT010000003.1"/>
</dbReference>